<sequence>MNIIRYFISLLFIFIIKANCSSYNKLDLQLALLILSAGDHNGNIVKNKNGEYLKININKEGSGIQKDIVDIIPSLAGIKREVNLDEKTKIERINNKFRYLYKKAERLIAYRIGYE</sequence>
<comment type="caution">
    <text evidence="2">The sequence shown here is derived from an EMBL/GenBank/DDBJ whole genome shotgun (WGS) entry which is preliminary data.</text>
</comment>
<proteinExistence type="predicted"/>
<keyword evidence="3" id="KW-1185">Reference proteome</keyword>
<evidence type="ECO:0000313" key="2">
    <source>
        <dbReference type="EMBL" id="ORX53810.1"/>
    </source>
</evidence>
<feature type="signal peptide" evidence="1">
    <location>
        <begin position="1"/>
        <end position="20"/>
    </location>
</feature>
<reference evidence="2 3" key="1">
    <citation type="submission" date="2016-08" db="EMBL/GenBank/DDBJ databases">
        <title>Genomes of anaerobic fungi encode conserved fungal cellulosomes for biomass hydrolysis.</title>
        <authorList>
            <consortium name="DOE Joint Genome Institute"/>
            <person name="Haitjema C.H."/>
            <person name="Gilmore S.P."/>
            <person name="Henske J.K."/>
            <person name="Solomon K.V."/>
            <person name="De Groot R."/>
            <person name="Kuo A."/>
            <person name="Mondo S.J."/>
            <person name="Salamov A.A."/>
            <person name="Labutti K."/>
            <person name="Zhao Z."/>
            <person name="Chiniquy J."/>
            <person name="Barry K."/>
            <person name="Brewer H.M."/>
            <person name="Purvine S.O."/>
            <person name="Wright A.T."/>
            <person name="Boxma B."/>
            <person name="Van Alen T."/>
            <person name="Hackstein J.H."/>
            <person name="Baker S.E."/>
            <person name="Grigoriev I.V."/>
            <person name="O'Malley M.A."/>
        </authorList>
    </citation>
    <scope>NUCLEOTIDE SEQUENCE [LARGE SCALE GENOMIC DNA]</scope>
    <source>
        <strain evidence="3">finn</strain>
    </source>
</reference>
<dbReference type="AlphaFoldDB" id="A0A1Y1VES2"/>
<name>A0A1Y1VES2_9FUNG</name>
<dbReference type="OrthoDB" id="10534336at2759"/>
<evidence type="ECO:0000256" key="1">
    <source>
        <dbReference type="SAM" id="SignalP"/>
    </source>
</evidence>
<feature type="chain" id="PRO_5013208796" evidence="1">
    <location>
        <begin position="21"/>
        <end position="115"/>
    </location>
</feature>
<organism evidence="2 3">
    <name type="scientific">Piromyces finnis</name>
    <dbReference type="NCBI Taxonomy" id="1754191"/>
    <lineage>
        <taxon>Eukaryota</taxon>
        <taxon>Fungi</taxon>
        <taxon>Fungi incertae sedis</taxon>
        <taxon>Chytridiomycota</taxon>
        <taxon>Chytridiomycota incertae sedis</taxon>
        <taxon>Neocallimastigomycetes</taxon>
        <taxon>Neocallimastigales</taxon>
        <taxon>Neocallimastigaceae</taxon>
        <taxon>Piromyces</taxon>
    </lineage>
</organism>
<dbReference type="EMBL" id="MCFH01000012">
    <property type="protein sequence ID" value="ORX53810.1"/>
    <property type="molecule type" value="Genomic_DNA"/>
</dbReference>
<keyword evidence="1" id="KW-0732">Signal</keyword>
<evidence type="ECO:0000313" key="3">
    <source>
        <dbReference type="Proteomes" id="UP000193719"/>
    </source>
</evidence>
<dbReference type="Proteomes" id="UP000193719">
    <property type="component" value="Unassembled WGS sequence"/>
</dbReference>
<accession>A0A1Y1VES2</accession>
<reference evidence="2 3" key="2">
    <citation type="submission" date="2016-08" db="EMBL/GenBank/DDBJ databases">
        <title>Pervasive Adenine N6-methylation of Active Genes in Fungi.</title>
        <authorList>
            <consortium name="DOE Joint Genome Institute"/>
            <person name="Mondo S.J."/>
            <person name="Dannebaum R.O."/>
            <person name="Kuo R.C."/>
            <person name="Labutti K."/>
            <person name="Haridas S."/>
            <person name="Kuo A."/>
            <person name="Salamov A."/>
            <person name="Ahrendt S.R."/>
            <person name="Lipzen A."/>
            <person name="Sullivan W."/>
            <person name="Andreopoulos W.B."/>
            <person name="Clum A."/>
            <person name="Lindquist E."/>
            <person name="Daum C."/>
            <person name="Ramamoorthy G.K."/>
            <person name="Gryganskyi A."/>
            <person name="Culley D."/>
            <person name="Magnuson J.K."/>
            <person name="James T.Y."/>
            <person name="O'Malley M.A."/>
            <person name="Stajich J.E."/>
            <person name="Spatafora J.W."/>
            <person name="Visel A."/>
            <person name="Grigoriev I.V."/>
        </authorList>
    </citation>
    <scope>NUCLEOTIDE SEQUENCE [LARGE SCALE GENOMIC DNA]</scope>
    <source>
        <strain evidence="3">finn</strain>
    </source>
</reference>
<gene>
    <name evidence="2" type="ORF">BCR36DRAFT_582066</name>
</gene>
<protein>
    <submittedName>
        <fullName evidence="2">Uncharacterized protein</fullName>
    </submittedName>
</protein>